<feature type="non-terminal residue" evidence="1">
    <location>
        <position position="64"/>
    </location>
</feature>
<dbReference type="Proteomes" id="UP000499080">
    <property type="component" value="Unassembled WGS sequence"/>
</dbReference>
<accession>A0A4Y2RK32</accession>
<name>A0A4Y2RK32_ARAVE</name>
<dbReference type="AlphaFoldDB" id="A0A4Y2RK32"/>
<protein>
    <submittedName>
        <fullName evidence="1">Uncharacterized protein</fullName>
    </submittedName>
</protein>
<comment type="caution">
    <text evidence="1">The sequence shown here is derived from an EMBL/GenBank/DDBJ whole genome shotgun (WGS) entry which is preliminary data.</text>
</comment>
<organism evidence="1 2">
    <name type="scientific">Araneus ventricosus</name>
    <name type="common">Orbweaver spider</name>
    <name type="synonym">Epeira ventricosa</name>
    <dbReference type="NCBI Taxonomy" id="182803"/>
    <lineage>
        <taxon>Eukaryota</taxon>
        <taxon>Metazoa</taxon>
        <taxon>Ecdysozoa</taxon>
        <taxon>Arthropoda</taxon>
        <taxon>Chelicerata</taxon>
        <taxon>Arachnida</taxon>
        <taxon>Araneae</taxon>
        <taxon>Araneomorphae</taxon>
        <taxon>Entelegynae</taxon>
        <taxon>Araneoidea</taxon>
        <taxon>Araneidae</taxon>
        <taxon>Araneus</taxon>
    </lineage>
</organism>
<evidence type="ECO:0000313" key="2">
    <source>
        <dbReference type="Proteomes" id="UP000499080"/>
    </source>
</evidence>
<reference evidence="1 2" key="1">
    <citation type="journal article" date="2019" name="Sci. Rep.">
        <title>Orb-weaving spider Araneus ventricosus genome elucidates the spidroin gene catalogue.</title>
        <authorList>
            <person name="Kono N."/>
            <person name="Nakamura H."/>
            <person name="Ohtoshi R."/>
            <person name="Moran D.A.P."/>
            <person name="Shinohara A."/>
            <person name="Yoshida Y."/>
            <person name="Fujiwara M."/>
            <person name="Mori M."/>
            <person name="Tomita M."/>
            <person name="Arakawa K."/>
        </authorList>
    </citation>
    <scope>NUCLEOTIDE SEQUENCE [LARGE SCALE GENOMIC DNA]</scope>
</reference>
<evidence type="ECO:0000313" key="1">
    <source>
        <dbReference type="EMBL" id="GBN75255.1"/>
    </source>
</evidence>
<gene>
    <name evidence="1" type="ORF">AVEN_87076_1</name>
</gene>
<sequence length="64" mass="7377">MRCELQTEWTTSGTDVDHSVDLNVNQMSNSDKIAYLDRSLYNNCKMGFKLLDSLIPRSQLVPKR</sequence>
<dbReference type="EMBL" id="BGPR01145098">
    <property type="protein sequence ID" value="GBN75255.1"/>
    <property type="molecule type" value="Genomic_DNA"/>
</dbReference>
<proteinExistence type="predicted"/>
<keyword evidence="2" id="KW-1185">Reference proteome</keyword>